<gene>
    <name evidence="1" type="ORF">AVEN_266642_1</name>
</gene>
<dbReference type="Proteomes" id="UP000499080">
    <property type="component" value="Unassembled WGS sequence"/>
</dbReference>
<dbReference type="EMBL" id="BGPR01004784">
    <property type="protein sequence ID" value="GBN03321.1"/>
    <property type="molecule type" value="Genomic_DNA"/>
</dbReference>
<name>A0A4Y2KLS4_ARAVE</name>
<comment type="caution">
    <text evidence="1">The sequence shown here is derived from an EMBL/GenBank/DDBJ whole genome shotgun (WGS) entry which is preliminary data.</text>
</comment>
<organism evidence="1 2">
    <name type="scientific">Araneus ventricosus</name>
    <name type="common">Orbweaver spider</name>
    <name type="synonym">Epeira ventricosa</name>
    <dbReference type="NCBI Taxonomy" id="182803"/>
    <lineage>
        <taxon>Eukaryota</taxon>
        <taxon>Metazoa</taxon>
        <taxon>Ecdysozoa</taxon>
        <taxon>Arthropoda</taxon>
        <taxon>Chelicerata</taxon>
        <taxon>Arachnida</taxon>
        <taxon>Araneae</taxon>
        <taxon>Araneomorphae</taxon>
        <taxon>Entelegynae</taxon>
        <taxon>Araneoidea</taxon>
        <taxon>Araneidae</taxon>
        <taxon>Araneus</taxon>
    </lineage>
</organism>
<proteinExistence type="predicted"/>
<evidence type="ECO:0000313" key="1">
    <source>
        <dbReference type="EMBL" id="GBN03321.1"/>
    </source>
</evidence>
<reference evidence="1 2" key="1">
    <citation type="journal article" date="2019" name="Sci. Rep.">
        <title>Orb-weaving spider Araneus ventricosus genome elucidates the spidroin gene catalogue.</title>
        <authorList>
            <person name="Kono N."/>
            <person name="Nakamura H."/>
            <person name="Ohtoshi R."/>
            <person name="Moran D.A.P."/>
            <person name="Shinohara A."/>
            <person name="Yoshida Y."/>
            <person name="Fujiwara M."/>
            <person name="Mori M."/>
            <person name="Tomita M."/>
            <person name="Arakawa K."/>
        </authorList>
    </citation>
    <scope>NUCLEOTIDE SEQUENCE [LARGE SCALE GENOMIC DNA]</scope>
</reference>
<keyword evidence="2" id="KW-1185">Reference proteome</keyword>
<evidence type="ECO:0000313" key="2">
    <source>
        <dbReference type="Proteomes" id="UP000499080"/>
    </source>
</evidence>
<dbReference type="AlphaFoldDB" id="A0A4Y2KLS4"/>
<protein>
    <submittedName>
        <fullName evidence="1">Uncharacterized protein</fullName>
    </submittedName>
</protein>
<sequence>MIRKTAEIVPSLPIPLHTSRRMFDCQGQNQRLPGIRTREILSGTTLRTWNNTILDVAETLSSNRRSLKKLTEALIVNVLRIPLRVKIKSFKRTGVYSLSFEYV</sequence>
<accession>A0A4Y2KLS4</accession>